<dbReference type="GO" id="GO:0006313">
    <property type="term" value="P:DNA transposition"/>
    <property type="evidence" value="ECO:0007669"/>
    <property type="project" value="InterPro"/>
</dbReference>
<dbReference type="Pfam" id="PF01548">
    <property type="entry name" value="DEDD_Tnp_IS110"/>
    <property type="match status" value="1"/>
</dbReference>
<organism evidence="2 3">
    <name type="scientific">Paenibacillus algorifonticola</name>
    <dbReference type="NCBI Taxonomy" id="684063"/>
    <lineage>
        <taxon>Bacteria</taxon>
        <taxon>Bacillati</taxon>
        <taxon>Bacillota</taxon>
        <taxon>Bacilli</taxon>
        <taxon>Bacillales</taxon>
        <taxon>Paenibacillaceae</taxon>
        <taxon>Paenibacillus</taxon>
    </lineage>
</organism>
<gene>
    <name evidence="2" type="ORF">SAMN04487969_101589</name>
</gene>
<name>A0A1I1YJH0_9BACL</name>
<sequence length="56" mass="6281">MEPGELDYNKESNVVLVNPATTKRNKGNRDNSLSKSDPKDALVIADILIKYENQAY</sequence>
<accession>A0A1I1YJH0</accession>
<evidence type="ECO:0000259" key="1">
    <source>
        <dbReference type="Pfam" id="PF01548"/>
    </source>
</evidence>
<reference evidence="3" key="1">
    <citation type="submission" date="2016-10" db="EMBL/GenBank/DDBJ databases">
        <authorList>
            <person name="Varghese N."/>
            <person name="Submissions S."/>
        </authorList>
    </citation>
    <scope>NUCLEOTIDE SEQUENCE [LARGE SCALE GENOMIC DNA]</scope>
    <source>
        <strain evidence="3">CGMCC 1.10223</strain>
    </source>
</reference>
<evidence type="ECO:0000313" key="2">
    <source>
        <dbReference type="EMBL" id="SFE19715.1"/>
    </source>
</evidence>
<protein>
    <submittedName>
        <fullName evidence="2">Transposase</fullName>
    </submittedName>
</protein>
<dbReference type="Proteomes" id="UP000183410">
    <property type="component" value="Unassembled WGS sequence"/>
</dbReference>
<dbReference type="InterPro" id="IPR002525">
    <property type="entry name" value="Transp_IS110-like_N"/>
</dbReference>
<dbReference type="AlphaFoldDB" id="A0A1I1YJH0"/>
<evidence type="ECO:0000313" key="3">
    <source>
        <dbReference type="Proteomes" id="UP000183410"/>
    </source>
</evidence>
<keyword evidence="3" id="KW-1185">Reference proteome</keyword>
<proteinExistence type="predicted"/>
<feature type="domain" description="Transposase IS110-like N-terminal" evidence="1">
    <location>
        <begin position="10"/>
        <end position="49"/>
    </location>
</feature>
<dbReference type="EMBL" id="FONN01000001">
    <property type="protein sequence ID" value="SFE19715.1"/>
    <property type="molecule type" value="Genomic_DNA"/>
</dbReference>
<dbReference type="GO" id="GO:0003677">
    <property type="term" value="F:DNA binding"/>
    <property type="evidence" value="ECO:0007669"/>
    <property type="project" value="InterPro"/>
</dbReference>
<dbReference type="GO" id="GO:0004803">
    <property type="term" value="F:transposase activity"/>
    <property type="evidence" value="ECO:0007669"/>
    <property type="project" value="InterPro"/>
</dbReference>